<gene>
    <name evidence="2" type="ORF">SAMN05421771_0045</name>
</gene>
<name>A0A1I6KZZ6_9BACT</name>
<reference evidence="2 3" key="1">
    <citation type="submission" date="2016-10" db="EMBL/GenBank/DDBJ databases">
        <authorList>
            <person name="de Groot N.N."/>
        </authorList>
    </citation>
    <scope>NUCLEOTIDE SEQUENCE [LARGE SCALE GENOMIC DNA]</scope>
    <source>
        <strain evidence="2 3">DSM 21001</strain>
    </source>
</reference>
<evidence type="ECO:0000313" key="2">
    <source>
        <dbReference type="EMBL" id="SFR96806.1"/>
    </source>
</evidence>
<dbReference type="AlphaFoldDB" id="A0A1I6KZZ6"/>
<dbReference type="InterPro" id="IPR036390">
    <property type="entry name" value="WH_DNA-bd_sf"/>
</dbReference>
<dbReference type="Pfam" id="PF03551">
    <property type="entry name" value="PadR"/>
    <property type="match status" value="1"/>
</dbReference>
<evidence type="ECO:0000259" key="1">
    <source>
        <dbReference type="Pfam" id="PF03551"/>
    </source>
</evidence>
<dbReference type="OrthoDB" id="120743at2"/>
<dbReference type="RefSeq" id="WP_089835522.1">
    <property type="nucleotide sequence ID" value="NZ_FOZL01000001.1"/>
</dbReference>
<organism evidence="2 3">
    <name type="scientific">Granulicella pectinivorans</name>
    <dbReference type="NCBI Taxonomy" id="474950"/>
    <lineage>
        <taxon>Bacteria</taxon>
        <taxon>Pseudomonadati</taxon>
        <taxon>Acidobacteriota</taxon>
        <taxon>Terriglobia</taxon>
        <taxon>Terriglobales</taxon>
        <taxon>Acidobacteriaceae</taxon>
        <taxon>Granulicella</taxon>
    </lineage>
</organism>
<dbReference type="InterPro" id="IPR036388">
    <property type="entry name" value="WH-like_DNA-bd_sf"/>
</dbReference>
<proteinExistence type="predicted"/>
<dbReference type="Proteomes" id="UP000199024">
    <property type="component" value="Unassembled WGS sequence"/>
</dbReference>
<sequence length="103" mass="11122">MIGEFEYLILAASLRLDSEAYGAAIRREIEDATGGPCSIGALYTTLDRLETKGLVKTWMGEATAQRGGRAKRMVQVTPAGRRDASAFFSAVLRITGDIAWGPQ</sequence>
<accession>A0A1I6KZZ6</accession>
<dbReference type="SUPFAM" id="SSF46785">
    <property type="entry name" value="Winged helix' DNA-binding domain"/>
    <property type="match status" value="1"/>
</dbReference>
<keyword evidence="3" id="KW-1185">Reference proteome</keyword>
<dbReference type="STRING" id="474950.SAMN05421771_0045"/>
<dbReference type="EMBL" id="FOZL01000001">
    <property type="protein sequence ID" value="SFR96806.1"/>
    <property type="molecule type" value="Genomic_DNA"/>
</dbReference>
<evidence type="ECO:0000313" key="3">
    <source>
        <dbReference type="Proteomes" id="UP000199024"/>
    </source>
</evidence>
<protein>
    <submittedName>
        <fullName evidence="2">Transcriptional regulator, PadR family</fullName>
    </submittedName>
</protein>
<dbReference type="InterPro" id="IPR005149">
    <property type="entry name" value="Tscrpt_reg_PadR_N"/>
</dbReference>
<feature type="domain" description="Transcription regulator PadR N-terminal" evidence="1">
    <location>
        <begin position="18"/>
        <end position="83"/>
    </location>
</feature>
<dbReference type="Gene3D" id="1.10.10.10">
    <property type="entry name" value="Winged helix-like DNA-binding domain superfamily/Winged helix DNA-binding domain"/>
    <property type="match status" value="1"/>
</dbReference>